<accession>A0A1L9NYH0</accession>
<evidence type="ECO:0000259" key="5">
    <source>
        <dbReference type="Pfam" id="PF08501"/>
    </source>
</evidence>
<sequence>MKSIPLKLGLIGDNISHSRSPDLHRAAGRLVGLPVSYDLLIPSELNASFEDVFANAQRDGLRGVNVTYPYKERVVELIAIADPTVRAIGAVNTVLFTGKGPKGFNTDYTGLIAAYRQVFGGVTPGKVCLIGAGGVGKAIAFALCALGADEICCVDLDLEKAKALAAALGAFAGRTMIRVASDPNQAASLADGLINCTPLGMAGIGGTPLEAVAMSNARWAFDAVYTPIETQFLKDAAVAGLSILSGYELFFYQGLQAWAHFSNGADLDHSALRRALAGEPS</sequence>
<dbReference type="AlphaFoldDB" id="A0A1L9NYH0"/>
<evidence type="ECO:0000256" key="1">
    <source>
        <dbReference type="ARBA" id="ARBA00004871"/>
    </source>
</evidence>
<dbReference type="GO" id="GO:0009423">
    <property type="term" value="P:chorismate biosynthetic process"/>
    <property type="evidence" value="ECO:0007669"/>
    <property type="project" value="TreeGrafter"/>
</dbReference>
<dbReference type="GO" id="GO:0004764">
    <property type="term" value="F:shikimate 3-dehydrogenase (NADP+) activity"/>
    <property type="evidence" value="ECO:0007669"/>
    <property type="project" value="InterPro"/>
</dbReference>
<keyword evidence="7" id="KW-1185">Reference proteome</keyword>
<dbReference type="SUPFAM" id="SSF51735">
    <property type="entry name" value="NAD(P)-binding Rossmann-fold domains"/>
    <property type="match status" value="1"/>
</dbReference>
<dbReference type="GO" id="GO:0009073">
    <property type="term" value="P:aromatic amino acid family biosynthetic process"/>
    <property type="evidence" value="ECO:0007669"/>
    <property type="project" value="UniProtKB-KW"/>
</dbReference>
<proteinExistence type="predicted"/>
<comment type="pathway">
    <text evidence="1">Metabolic intermediate biosynthesis; chorismate biosynthesis; chorismate from D-erythrose 4-phosphate and phosphoenolpyruvate: step 4/7.</text>
</comment>
<dbReference type="Pfam" id="PF03807">
    <property type="entry name" value="F420_oxidored"/>
    <property type="match status" value="1"/>
</dbReference>
<dbReference type="InterPro" id="IPR022893">
    <property type="entry name" value="Shikimate_DH_fam"/>
</dbReference>
<dbReference type="CDD" id="cd01065">
    <property type="entry name" value="NAD_bind_Shikimate_DH"/>
    <property type="match status" value="1"/>
</dbReference>
<dbReference type="InterPro" id="IPR013708">
    <property type="entry name" value="Shikimate_DH-bd_N"/>
</dbReference>
<feature type="domain" description="Pyrroline-5-carboxylate reductase catalytic N-terminal" evidence="4">
    <location>
        <begin position="126"/>
        <end position="199"/>
    </location>
</feature>
<dbReference type="Gene3D" id="3.40.50.10860">
    <property type="entry name" value="Leucine Dehydrogenase, chain A, domain 1"/>
    <property type="match status" value="1"/>
</dbReference>
<dbReference type="InterPro" id="IPR028939">
    <property type="entry name" value="P5C_Rdtase_cat_N"/>
</dbReference>
<evidence type="ECO:0000259" key="4">
    <source>
        <dbReference type="Pfam" id="PF03807"/>
    </source>
</evidence>
<dbReference type="RefSeq" id="WP_084649637.1">
    <property type="nucleotide sequence ID" value="NZ_MLCB01000106.1"/>
</dbReference>
<organism evidence="6 7">
    <name type="scientific">Planktotalea frisia</name>
    <dbReference type="NCBI Taxonomy" id="696762"/>
    <lineage>
        <taxon>Bacteria</taxon>
        <taxon>Pseudomonadati</taxon>
        <taxon>Pseudomonadota</taxon>
        <taxon>Alphaproteobacteria</taxon>
        <taxon>Rhodobacterales</taxon>
        <taxon>Paracoccaceae</taxon>
        <taxon>Planktotalea</taxon>
    </lineage>
</organism>
<protein>
    <submittedName>
        <fullName evidence="6">Quinate/shikimate dehydrogenase</fullName>
        <ecNumber evidence="6">1.1.1.-</ecNumber>
        <ecNumber evidence="6">1.1.1.24</ecNumber>
    </submittedName>
</protein>
<dbReference type="PANTHER" id="PTHR21089">
    <property type="entry name" value="SHIKIMATE DEHYDROGENASE"/>
    <property type="match status" value="1"/>
</dbReference>
<dbReference type="GO" id="GO:0030266">
    <property type="term" value="F:quinate 3-dehydrogenase (NAD+) activity"/>
    <property type="evidence" value="ECO:0007669"/>
    <property type="project" value="UniProtKB-EC"/>
</dbReference>
<keyword evidence="3" id="KW-0057">Aromatic amino acid biosynthesis</keyword>
<dbReference type="PRINTS" id="PR00086">
    <property type="entry name" value="LLDHDRGNASE"/>
</dbReference>
<dbReference type="EC" id="1.1.1.-" evidence="6"/>
<dbReference type="EMBL" id="MLCB01000106">
    <property type="protein sequence ID" value="OJI94326.1"/>
    <property type="molecule type" value="Genomic_DNA"/>
</dbReference>
<comment type="caution">
    <text evidence="6">The sequence shown here is derived from an EMBL/GenBank/DDBJ whole genome shotgun (WGS) entry which is preliminary data.</text>
</comment>
<dbReference type="STRING" id="696762.PFRI_14570"/>
<dbReference type="Pfam" id="PF08501">
    <property type="entry name" value="Shikimate_dh_N"/>
    <property type="match status" value="1"/>
</dbReference>
<dbReference type="PANTHER" id="PTHR21089:SF1">
    <property type="entry name" value="BIFUNCTIONAL 3-DEHYDROQUINATE DEHYDRATASE_SHIKIMATE DEHYDROGENASE, CHLOROPLASTIC"/>
    <property type="match status" value="1"/>
</dbReference>
<dbReference type="InterPro" id="IPR001557">
    <property type="entry name" value="L-lactate/malate_DH"/>
</dbReference>
<evidence type="ECO:0000256" key="2">
    <source>
        <dbReference type="ARBA" id="ARBA00023002"/>
    </source>
</evidence>
<dbReference type="Gene3D" id="3.40.50.720">
    <property type="entry name" value="NAD(P)-binding Rossmann-like Domain"/>
    <property type="match status" value="1"/>
</dbReference>
<dbReference type="Proteomes" id="UP000184514">
    <property type="component" value="Unassembled WGS sequence"/>
</dbReference>
<keyword evidence="3" id="KW-0028">Amino-acid biosynthesis</keyword>
<feature type="domain" description="Shikimate dehydrogenase substrate binding N-terminal" evidence="5">
    <location>
        <begin position="10"/>
        <end position="94"/>
    </location>
</feature>
<name>A0A1L9NYH0_9RHOB</name>
<evidence type="ECO:0000256" key="3">
    <source>
        <dbReference type="ARBA" id="ARBA00023141"/>
    </source>
</evidence>
<dbReference type="SUPFAM" id="SSF53223">
    <property type="entry name" value="Aminoacid dehydrogenase-like, N-terminal domain"/>
    <property type="match status" value="1"/>
</dbReference>
<dbReference type="InterPro" id="IPR046346">
    <property type="entry name" value="Aminoacid_DH-like_N_sf"/>
</dbReference>
<dbReference type="GO" id="GO:0019632">
    <property type="term" value="P:shikimate metabolic process"/>
    <property type="evidence" value="ECO:0007669"/>
    <property type="project" value="TreeGrafter"/>
</dbReference>
<gene>
    <name evidence="6" type="primary">aroE_1</name>
    <name evidence="6" type="ORF">PFRI_14570</name>
</gene>
<dbReference type="EC" id="1.1.1.24" evidence="6"/>
<reference evidence="6 7" key="1">
    <citation type="submission" date="2016-10" db="EMBL/GenBank/DDBJ databases">
        <title>Genome sequence of Planktotalea frisia SH6-1.</title>
        <authorList>
            <person name="Poehlein A."/>
            <person name="Bakenhus I."/>
            <person name="Voget S."/>
            <person name="Brinkhoff T."/>
            <person name="Simon M."/>
        </authorList>
    </citation>
    <scope>NUCLEOTIDE SEQUENCE [LARGE SCALE GENOMIC DNA]</scope>
    <source>
        <strain evidence="6 7">SH6-1</strain>
    </source>
</reference>
<dbReference type="InterPro" id="IPR036291">
    <property type="entry name" value="NAD(P)-bd_dom_sf"/>
</dbReference>
<evidence type="ECO:0000313" key="7">
    <source>
        <dbReference type="Proteomes" id="UP000184514"/>
    </source>
</evidence>
<evidence type="ECO:0000313" key="6">
    <source>
        <dbReference type="EMBL" id="OJI94326.1"/>
    </source>
</evidence>
<keyword evidence="2 6" id="KW-0560">Oxidoreductase</keyword>